<protein>
    <submittedName>
        <fullName evidence="2">Uncharacterized protein</fullName>
    </submittedName>
</protein>
<dbReference type="Proteomes" id="UP000479000">
    <property type="component" value="Unassembled WGS sequence"/>
</dbReference>
<feature type="compositionally biased region" description="Basic and acidic residues" evidence="1">
    <location>
        <begin position="125"/>
        <end position="140"/>
    </location>
</feature>
<evidence type="ECO:0000313" key="3">
    <source>
        <dbReference type="Proteomes" id="UP000479000"/>
    </source>
</evidence>
<evidence type="ECO:0000256" key="1">
    <source>
        <dbReference type="SAM" id="MobiDB-lite"/>
    </source>
</evidence>
<feature type="region of interest" description="Disordered" evidence="1">
    <location>
        <begin position="65"/>
        <end position="94"/>
    </location>
</feature>
<evidence type="ECO:0000313" key="2">
    <source>
        <dbReference type="EMBL" id="CAA9994568.1"/>
    </source>
</evidence>
<feature type="region of interest" description="Disordered" evidence="1">
    <location>
        <begin position="121"/>
        <end position="144"/>
    </location>
</feature>
<gene>
    <name evidence="2" type="ORF">NTEN_LOCUS1384</name>
</gene>
<feature type="compositionally biased region" description="Basic and acidic residues" evidence="1">
    <location>
        <begin position="84"/>
        <end position="94"/>
    </location>
</feature>
<organism evidence="2 3">
    <name type="scientific">Nesidiocoris tenuis</name>
    <dbReference type="NCBI Taxonomy" id="355587"/>
    <lineage>
        <taxon>Eukaryota</taxon>
        <taxon>Metazoa</taxon>
        <taxon>Ecdysozoa</taxon>
        <taxon>Arthropoda</taxon>
        <taxon>Hexapoda</taxon>
        <taxon>Insecta</taxon>
        <taxon>Pterygota</taxon>
        <taxon>Neoptera</taxon>
        <taxon>Paraneoptera</taxon>
        <taxon>Hemiptera</taxon>
        <taxon>Heteroptera</taxon>
        <taxon>Panheteroptera</taxon>
        <taxon>Cimicomorpha</taxon>
        <taxon>Miridae</taxon>
        <taxon>Dicyphina</taxon>
        <taxon>Nesidiocoris</taxon>
    </lineage>
</organism>
<sequence>MDKLNTTLRVICQWTIKIDECSCQSLSSLYCATEHRCDANSSRGEILGSKPLQGARIGEYEKKLEKAGEKRKPPENDNTSCPEVRMHSENRHHTVDSYSNDAGIRCFGKNLIDIVKQVTSQRPLVADRERAGSRGSDRGSGECGCFSDVEARAKATNFDGGK</sequence>
<dbReference type="AlphaFoldDB" id="A0A6H5FY21"/>
<proteinExistence type="predicted"/>
<accession>A0A6H5FY21</accession>
<name>A0A6H5FY21_9HEMI</name>
<reference evidence="2 3" key="1">
    <citation type="submission" date="2020-02" db="EMBL/GenBank/DDBJ databases">
        <authorList>
            <person name="Ferguson B K."/>
        </authorList>
    </citation>
    <scope>NUCLEOTIDE SEQUENCE [LARGE SCALE GENOMIC DNA]</scope>
</reference>
<dbReference type="EMBL" id="CADCXU010002005">
    <property type="protein sequence ID" value="CAA9994568.1"/>
    <property type="molecule type" value="Genomic_DNA"/>
</dbReference>
<feature type="compositionally biased region" description="Basic and acidic residues" evidence="1">
    <location>
        <begin position="65"/>
        <end position="75"/>
    </location>
</feature>
<keyword evidence="3" id="KW-1185">Reference proteome</keyword>